<feature type="domain" description="PDZ" evidence="2">
    <location>
        <begin position="1"/>
        <end position="73"/>
    </location>
</feature>
<name>A0A851M1C2_CORCR</name>
<comment type="caution">
    <text evidence="3">The sequence shown here is derived from an EMBL/GenBank/DDBJ whole genome shotgun (WGS) entry which is preliminary data.</text>
</comment>
<sequence>MIRMKPDENGRFGFNVKGGYDQKMPVIVSRVAPGTPADLCVPRLNEGDQVVLINGRDIAEHTHDQVVMFIKASCERHSGELVLLVRPNAVYDVVEEKLESEPDFQYIPEKSPLDGVHQDDNALRESMIQLAEGLITGTVLAQFDVSTMLPVAVCEFQVFWDSNYFKQSRIQLNFSSPTPSIMIFVEFFGELLNNEIKGLICLIPIGRLPALKLIMRLLTPPSHCMPGCLSGAGSLQIWLLLKNRQKEESRQLTQIQYIAWPDHGVPDDSSDFLDFVCLVRKKRAGREEPVVVHC</sequence>
<accession>A0A851M1C2</accession>
<dbReference type="Pfam" id="PF00102">
    <property type="entry name" value="Y_phosphatase"/>
    <property type="match status" value="1"/>
</dbReference>
<evidence type="ECO:0000313" key="3">
    <source>
        <dbReference type="EMBL" id="NXC22033.1"/>
    </source>
</evidence>
<dbReference type="FunFam" id="2.30.42.10:FF:000045">
    <property type="entry name" value="Tyrosine-protein phosphatase non-receptor type"/>
    <property type="match status" value="1"/>
</dbReference>
<reference evidence="3" key="1">
    <citation type="submission" date="2019-09" db="EMBL/GenBank/DDBJ databases">
        <title>Bird 10,000 Genomes (B10K) Project - Family phase.</title>
        <authorList>
            <person name="Zhang G."/>
        </authorList>
    </citation>
    <scope>NUCLEOTIDE SEQUENCE</scope>
    <source>
        <strain evidence="3">B10K-CU-031-40</strain>
    </source>
</reference>
<dbReference type="PRINTS" id="PR00700">
    <property type="entry name" value="PRTYPHPHTASE"/>
</dbReference>
<dbReference type="OrthoDB" id="5854685at2759"/>
<evidence type="ECO:0000313" key="4">
    <source>
        <dbReference type="Proteomes" id="UP000621168"/>
    </source>
</evidence>
<organism evidence="3 4">
    <name type="scientific">Corythaeola cristata</name>
    <name type="common">Great blue turaco</name>
    <dbReference type="NCBI Taxonomy" id="103954"/>
    <lineage>
        <taxon>Eukaryota</taxon>
        <taxon>Metazoa</taxon>
        <taxon>Chordata</taxon>
        <taxon>Craniata</taxon>
        <taxon>Vertebrata</taxon>
        <taxon>Euteleostomi</taxon>
        <taxon>Archelosauria</taxon>
        <taxon>Archosauria</taxon>
        <taxon>Dinosauria</taxon>
        <taxon>Saurischia</taxon>
        <taxon>Theropoda</taxon>
        <taxon>Coelurosauria</taxon>
        <taxon>Aves</taxon>
        <taxon>Neognathae</taxon>
        <taxon>Neoaves</taxon>
        <taxon>Otidimorphae</taxon>
        <taxon>Musophagiformes</taxon>
        <taxon>Musophagidae</taxon>
        <taxon>Corythaeola</taxon>
    </lineage>
</organism>
<evidence type="ECO:0000259" key="2">
    <source>
        <dbReference type="PROSITE" id="PS50106"/>
    </source>
</evidence>
<gene>
    <name evidence="3" type="primary">Ptpn4</name>
    <name evidence="3" type="ORF">CORCRI_R04705</name>
</gene>
<dbReference type="GO" id="GO:0004725">
    <property type="term" value="F:protein tyrosine phosphatase activity"/>
    <property type="evidence" value="ECO:0007669"/>
    <property type="project" value="InterPro"/>
</dbReference>
<feature type="non-terminal residue" evidence="3">
    <location>
        <position position="1"/>
    </location>
</feature>
<dbReference type="PANTHER" id="PTHR45706:SF7">
    <property type="entry name" value="TYROSINE-PROTEIN PHOSPHATASE NON-RECEPTOR TYPE 4"/>
    <property type="match status" value="1"/>
</dbReference>
<feature type="domain" description="Tyrosine-protein phosphatase" evidence="1">
    <location>
        <begin position="239"/>
        <end position="294"/>
    </location>
</feature>
<dbReference type="InterPro" id="IPR029021">
    <property type="entry name" value="Prot-tyrosine_phosphatase-like"/>
</dbReference>
<dbReference type="CDD" id="cd06706">
    <property type="entry name" value="PDZ_PTPN3-4-like"/>
    <property type="match status" value="1"/>
</dbReference>
<dbReference type="AlphaFoldDB" id="A0A851M1C2"/>
<dbReference type="SUPFAM" id="SSF50156">
    <property type="entry name" value="PDZ domain-like"/>
    <property type="match status" value="1"/>
</dbReference>
<feature type="non-terminal residue" evidence="3">
    <location>
        <position position="294"/>
    </location>
</feature>
<dbReference type="PROSITE" id="PS50106">
    <property type="entry name" value="PDZ"/>
    <property type="match status" value="1"/>
</dbReference>
<dbReference type="Gene3D" id="3.90.190.10">
    <property type="entry name" value="Protein tyrosine phosphatase superfamily"/>
    <property type="match status" value="1"/>
</dbReference>
<dbReference type="PANTHER" id="PTHR45706">
    <property type="entry name" value="TYROSINE-PROTEIN PHOSPHATASE"/>
    <property type="match status" value="1"/>
</dbReference>
<dbReference type="SMART" id="SM00228">
    <property type="entry name" value="PDZ"/>
    <property type="match status" value="1"/>
</dbReference>
<proteinExistence type="predicted"/>
<dbReference type="PROSITE" id="PS50055">
    <property type="entry name" value="TYR_PHOSPHATASE_PTP"/>
    <property type="match status" value="1"/>
</dbReference>
<dbReference type="GO" id="GO:0009898">
    <property type="term" value="C:cytoplasmic side of plasma membrane"/>
    <property type="evidence" value="ECO:0007669"/>
    <property type="project" value="TreeGrafter"/>
</dbReference>
<dbReference type="Pfam" id="PF00595">
    <property type="entry name" value="PDZ"/>
    <property type="match status" value="1"/>
</dbReference>
<dbReference type="GO" id="GO:0005737">
    <property type="term" value="C:cytoplasm"/>
    <property type="evidence" value="ECO:0007669"/>
    <property type="project" value="TreeGrafter"/>
</dbReference>
<dbReference type="Proteomes" id="UP000621168">
    <property type="component" value="Unassembled WGS sequence"/>
</dbReference>
<dbReference type="SUPFAM" id="SSF52799">
    <property type="entry name" value="(Phosphotyrosine protein) phosphatases II"/>
    <property type="match status" value="1"/>
</dbReference>
<dbReference type="Gene3D" id="2.30.42.10">
    <property type="match status" value="1"/>
</dbReference>
<keyword evidence="4" id="KW-1185">Reference proteome</keyword>
<dbReference type="InterPro" id="IPR036034">
    <property type="entry name" value="PDZ_sf"/>
</dbReference>
<dbReference type="EMBL" id="WBMX01013220">
    <property type="protein sequence ID" value="NXC22033.1"/>
    <property type="molecule type" value="Genomic_DNA"/>
</dbReference>
<dbReference type="InterPro" id="IPR000242">
    <property type="entry name" value="PTP_cat"/>
</dbReference>
<evidence type="ECO:0000259" key="1">
    <source>
        <dbReference type="PROSITE" id="PS50055"/>
    </source>
</evidence>
<dbReference type="InterPro" id="IPR001478">
    <property type="entry name" value="PDZ"/>
</dbReference>
<protein>
    <submittedName>
        <fullName evidence="3">PTN4 phosphatase</fullName>
    </submittedName>
</protein>